<feature type="transmembrane region" description="Helical" evidence="6">
    <location>
        <begin position="181"/>
        <end position="204"/>
    </location>
</feature>
<dbReference type="PANTHER" id="PTHR33048:SF47">
    <property type="entry name" value="INTEGRAL MEMBRANE PROTEIN-RELATED"/>
    <property type="match status" value="1"/>
</dbReference>
<feature type="transmembrane region" description="Helical" evidence="6">
    <location>
        <begin position="136"/>
        <end position="158"/>
    </location>
</feature>
<keyword evidence="9" id="KW-1185">Reference proteome</keyword>
<evidence type="ECO:0000259" key="7">
    <source>
        <dbReference type="Pfam" id="PF20684"/>
    </source>
</evidence>
<dbReference type="InterPro" id="IPR049326">
    <property type="entry name" value="Rhodopsin_dom_fungi"/>
</dbReference>
<evidence type="ECO:0000256" key="2">
    <source>
        <dbReference type="ARBA" id="ARBA00022692"/>
    </source>
</evidence>
<evidence type="ECO:0000256" key="6">
    <source>
        <dbReference type="SAM" id="Phobius"/>
    </source>
</evidence>
<feature type="domain" description="Rhodopsin" evidence="7">
    <location>
        <begin position="40"/>
        <end position="279"/>
    </location>
</feature>
<comment type="caution">
    <text evidence="8">The sequence shown here is derived from an EMBL/GenBank/DDBJ whole genome shotgun (WGS) entry which is preliminary data.</text>
</comment>
<comment type="similarity">
    <text evidence="5">Belongs to the SAT4 family.</text>
</comment>
<evidence type="ECO:0000256" key="3">
    <source>
        <dbReference type="ARBA" id="ARBA00022989"/>
    </source>
</evidence>
<protein>
    <recommendedName>
        <fullName evidence="7">Rhodopsin domain-containing protein</fullName>
    </recommendedName>
</protein>
<accession>A0A9P4LH12</accession>
<keyword evidence="4 6" id="KW-0472">Membrane</keyword>
<reference evidence="8" key="1">
    <citation type="journal article" date="2020" name="Stud. Mycol.">
        <title>101 Dothideomycetes genomes: a test case for predicting lifestyles and emergence of pathogens.</title>
        <authorList>
            <person name="Haridas S."/>
            <person name="Albert R."/>
            <person name="Binder M."/>
            <person name="Bloem J."/>
            <person name="Labutti K."/>
            <person name="Salamov A."/>
            <person name="Andreopoulos B."/>
            <person name="Baker S."/>
            <person name="Barry K."/>
            <person name="Bills G."/>
            <person name="Bluhm B."/>
            <person name="Cannon C."/>
            <person name="Castanera R."/>
            <person name="Culley D."/>
            <person name="Daum C."/>
            <person name="Ezra D."/>
            <person name="Gonzalez J."/>
            <person name="Henrissat B."/>
            <person name="Kuo A."/>
            <person name="Liang C."/>
            <person name="Lipzen A."/>
            <person name="Lutzoni F."/>
            <person name="Magnuson J."/>
            <person name="Mondo S."/>
            <person name="Nolan M."/>
            <person name="Ohm R."/>
            <person name="Pangilinan J."/>
            <person name="Park H.-J."/>
            <person name="Ramirez L."/>
            <person name="Alfaro M."/>
            <person name="Sun H."/>
            <person name="Tritt A."/>
            <person name="Yoshinaga Y."/>
            <person name="Zwiers L.-H."/>
            <person name="Turgeon B."/>
            <person name="Goodwin S."/>
            <person name="Spatafora J."/>
            <person name="Crous P."/>
            <person name="Grigoriev I."/>
        </authorList>
    </citation>
    <scope>NUCLEOTIDE SEQUENCE</scope>
    <source>
        <strain evidence="8">CBS 110217</strain>
    </source>
</reference>
<gene>
    <name evidence="8" type="ORF">EK21DRAFT_118088</name>
</gene>
<evidence type="ECO:0000313" key="9">
    <source>
        <dbReference type="Proteomes" id="UP000799777"/>
    </source>
</evidence>
<dbReference type="EMBL" id="ML978308">
    <property type="protein sequence ID" value="KAF2024122.1"/>
    <property type="molecule type" value="Genomic_DNA"/>
</dbReference>
<sequence length="359" mass="40400">MHKHSPSWFMLSSEATTHIGLDALVPAVNFTFFALCIVCLRWYSRSMSRTDFRTEDYLITLALVLSIGITGIIGGEFYLDHRNHGINEGRLLVLASVLKFVFAQSIMYHLAINLVKASFALQYLRLFSLVPAIVRACYMLLLLVLGATAWGVFGVVFLCKPVHTYWDITASGKCINAEDHFFSTSIIGIVLDWAVCMLPIPVVGRLKLPHRQRMGLLFVFGLGGLVCIVSILRLILVHHYAHKGEVTKSGQFALIWSTVELNVSIICASLLVMKPLFARFLPAIMTDQPMSAREDARLWRGVTGLNLLEEALEAQEKQEEDEARRRDTVISQGWKNPRLIGAPARTYRPSRRTSARHSW</sequence>
<proteinExistence type="inferred from homology"/>
<evidence type="ECO:0000256" key="4">
    <source>
        <dbReference type="ARBA" id="ARBA00023136"/>
    </source>
</evidence>
<feature type="transmembrane region" description="Helical" evidence="6">
    <location>
        <begin position="56"/>
        <end position="79"/>
    </location>
</feature>
<organism evidence="8 9">
    <name type="scientific">Setomelanomma holmii</name>
    <dbReference type="NCBI Taxonomy" id="210430"/>
    <lineage>
        <taxon>Eukaryota</taxon>
        <taxon>Fungi</taxon>
        <taxon>Dikarya</taxon>
        <taxon>Ascomycota</taxon>
        <taxon>Pezizomycotina</taxon>
        <taxon>Dothideomycetes</taxon>
        <taxon>Pleosporomycetidae</taxon>
        <taxon>Pleosporales</taxon>
        <taxon>Pleosporineae</taxon>
        <taxon>Phaeosphaeriaceae</taxon>
        <taxon>Setomelanomma</taxon>
    </lineage>
</organism>
<feature type="transmembrane region" description="Helical" evidence="6">
    <location>
        <begin position="91"/>
        <end position="115"/>
    </location>
</feature>
<dbReference type="GO" id="GO:0016020">
    <property type="term" value="C:membrane"/>
    <property type="evidence" value="ECO:0007669"/>
    <property type="project" value="UniProtKB-SubCell"/>
</dbReference>
<dbReference type="Proteomes" id="UP000799777">
    <property type="component" value="Unassembled WGS sequence"/>
</dbReference>
<dbReference type="Pfam" id="PF20684">
    <property type="entry name" value="Fung_rhodopsin"/>
    <property type="match status" value="1"/>
</dbReference>
<keyword evidence="3 6" id="KW-1133">Transmembrane helix</keyword>
<evidence type="ECO:0000256" key="5">
    <source>
        <dbReference type="ARBA" id="ARBA00038359"/>
    </source>
</evidence>
<feature type="transmembrane region" description="Helical" evidence="6">
    <location>
        <begin position="253"/>
        <end position="273"/>
    </location>
</feature>
<dbReference type="InterPro" id="IPR052337">
    <property type="entry name" value="SAT4-like"/>
</dbReference>
<feature type="transmembrane region" description="Helical" evidence="6">
    <location>
        <begin position="216"/>
        <end position="241"/>
    </location>
</feature>
<keyword evidence="2 6" id="KW-0812">Transmembrane</keyword>
<dbReference type="OrthoDB" id="444631at2759"/>
<dbReference type="PANTHER" id="PTHR33048">
    <property type="entry name" value="PTH11-LIKE INTEGRAL MEMBRANE PROTEIN (AFU_ORTHOLOGUE AFUA_5G11245)"/>
    <property type="match status" value="1"/>
</dbReference>
<dbReference type="AlphaFoldDB" id="A0A9P4LH12"/>
<comment type="subcellular location">
    <subcellularLocation>
        <location evidence="1">Membrane</location>
        <topology evidence="1">Multi-pass membrane protein</topology>
    </subcellularLocation>
</comment>
<feature type="transmembrane region" description="Helical" evidence="6">
    <location>
        <begin position="23"/>
        <end position="44"/>
    </location>
</feature>
<name>A0A9P4LH12_9PLEO</name>
<evidence type="ECO:0000256" key="1">
    <source>
        <dbReference type="ARBA" id="ARBA00004141"/>
    </source>
</evidence>
<evidence type="ECO:0000313" key="8">
    <source>
        <dbReference type="EMBL" id="KAF2024122.1"/>
    </source>
</evidence>